<dbReference type="WBParaSite" id="PgE069_g003_t01">
    <property type="protein sequence ID" value="PgE069_g003_t01"/>
    <property type="gene ID" value="PgE069_g003"/>
</dbReference>
<accession>A0A915A459</accession>
<reference evidence="2" key="1">
    <citation type="submission" date="2022-11" db="UniProtKB">
        <authorList>
            <consortium name="WormBaseParasite"/>
        </authorList>
    </citation>
    <scope>IDENTIFICATION</scope>
</reference>
<keyword evidence="1" id="KW-1185">Reference proteome</keyword>
<dbReference type="AlphaFoldDB" id="A0A915A459"/>
<proteinExistence type="predicted"/>
<evidence type="ECO:0000313" key="1">
    <source>
        <dbReference type="Proteomes" id="UP000887569"/>
    </source>
</evidence>
<evidence type="ECO:0000313" key="2">
    <source>
        <dbReference type="WBParaSite" id="PgE069_g003_t01"/>
    </source>
</evidence>
<dbReference type="Proteomes" id="UP000887569">
    <property type="component" value="Unplaced"/>
</dbReference>
<name>A0A915A459_PARUN</name>
<sequence length="71" mass="8162">MCTAKFAFRRLSFDHNDNAALIFRTKNWRNHTVFDIQSMEGRLQLIPITETSGKFSGDKSTPLVLMCFYGS</sequence>
<protein>
    <submittedName>
        <fullName evidence="2">Uncharacterized protein</fullName>
    </submittedName>
</protein>
<organism evidence="1 2">
    <name type="scientific">Parascaris univalens</name>
    <name type="common">Nematode worm</name>
    <dbReference type="NCBI Taxonomy" id="6257"/>
    <lineage>
        <taxon>Eukaryota</taxon>
        <taxon>Metazoa</taxon>
        <taxon>Ecdysozoa</taxon>
        <taxon>Nematoda</taxon>
        <taxon>Chromadorea</taxon>
        <taxon>Rhabditida</taxon>
        <taxon>Spirurina</taxon>
        <taxon>Ascaridomorpha</taxon>
        <taxon>Ascaridoidea</taxon>
        <taxon>Ascarididae</taxon>
        <taxon>Parascaris</taxon>
    </lineage>
</organism>